<reference evidence="1 2" key="1">
    <citation type="submission" date="2019-02" db="EMBL/GenBank/DDBJ databases">
        <title>Deep-cultivation of Planctomycetes and their phenomic and genomic characterization uncovers novel biology.</title>
        <authorList>
            <person name="Wiegand S."/>
            <person name="Jogler M."/>
            <person name="Boedeker C."/>
            <person name="Pinto D."/>
            <person name="Vollmers J."/>
            <person name="Rivas-Marin E."/>
            <person name="Kohn T."/>
            <person name="Peeters S.H."/>
            <person name="Heuer A."/>
            <person name="Rast P."/>
            <person name="Oberbeckmann S."/>
            <person name="Bunk B."/>
            <person name="Jeske O."/>
            <person name="Meyerdierks A."/>
            <person name="Storesund J.E."/>
            <person name="Kallscheuer N."/>
            <person name="Luecker S."/>
            <person name="Lage O.M."/>
            <person name="Pohl T."/>
            <person name="Merkel B.J."/>
            <person name="Hornburger P."/>
            <person name="Mueller R.-W."/>
            <person name="Bruemmer F."/>
            <person name="Labrenz M."/>
            <person name="Spormann A.M."/>
            <person name="Op Den Camp H."/>
            <person name="Overmann J."/>
            <person name="Amann R."/>
            <person name="Jetten M.S.M."/>
            <person name="Mascher T."/>
            <person name="Medema M.H."/>
            <person name="Devos D.P."/>
            <person name="Kaster A.-K."/>
            <person name="Ovreas L."/>
            <person name="Rohde M."/>
            <person name="Galperin M.Y."/>
            <person name="Jogler C."/>
        </authorList>
    </citation>
    <scope>NUCLEOTIDE SEQUENCE [LARGE SCALE GENOMIC DNA]</scope>
    <source>
        <strain evidence="1 2">Poly59</strain>
    </source>
</reference>
<evidence type="ECO:0000313" key="2">
    <source>
        <dbReference type="Proteomes" id="UP000317977"/>
    </source>
</evidence>
<organism evidence="1 2">
    <name type="scientific">Rubripirellula reticaptiva</name>
    <dbReference type="NCBI Taxonomy" id="2528013"/>
    <lineage>
        <taxon>Bacteria</taxon>
        <taxon>Pseudomonadati</taxon>
        <taxon>Planctomycetota</taxon>
        <taxon>Planctomycetia</taxon>
        <taxon>Pirellulales</taxon>
        <taxon>Pirellulaceae</taxon>
        <taxon>Rubripirellula</taxon>
    </lineage>
</organism>
<evidence type="ECO:0000313" key="1">
    <source>
        <dbReference type="EMBL" id="TWU46879.1"/>
    </source>
</evidence>
<dbReference type="Proteomes" id="UP000317977">
    <property type="component" value="Unassembled WGS sequence"/>
</dbReference>
<keyword evidence="2" id="KW-1185">Reference proteome</keyword>
<sequence>MSTKLETATQFHADHRHWQSDIACWNDDIESWRSEHSHAIVQLQAALRQINEHGQCVNDHADSIASLESGLEHHEKSLAADLQNESTAGLDKTQCEHHQREADLHARQRAAHERMKKHHHQAMAKVAMVASALEEAC</sequence>
<dbReference type="EMBL" id="SJPX01000006">
    <property type="protein sequence ID" value="TWU46879.1"/>
    <property type="molecule type" value="Genomic_DNA"/>
</dbReference>
<dbReference type="OrthoDB" id="280445at2"/>
<protein>
    <submittedName>
        <fullName evidence="1">Uncharacterized protein</fullName>
    </submittedName>
</protein>
<proteinExistence type="predicted"/>
<accession>A0A5C6EI14</accession>
<dbReference type="RefSeq" id="WP_146537314.1">
    <property type="nucleotide sequence ID" value="NZ_SJPX01000006.1"/>
</dbReference>
<gene>
    <name evidence="1" type="ORF">Poly59_58520</name>
</gene>
<name>A0A5C6EI14_9BACT</name>
<dbReference type="AlphaFoldDB" id="A0A5C6EI14"/>
<comment type="caution">
    <text evidence="1">The sequence shown here is derived from an EMBL/GenBank/DDBJ whole genome shotgun (WGS) entry which is preliminary data.</text>
</comment>